<accession>K4IF51</accession>
<dbReference type="Proteomes" id="UP000008514">
    <property type="component" value="Chromosome"/>
</dbReference>
<protein>
    <submittedName>
        <fullName evidence="1">Uncharacterized protein</fullName>
    </submittedName>
</protein>
<evidence type="ECO:0000313" key="2">
    <source>
        <dbReference type="Proteomes" id="UP000008514"/>
    </source>
</evidence>
<evidence type="ECO:0000313" key="1">
    <source>
        <dbReference type="EMBL" id="AFU69172.1"/>
    </source>
</evidence>
<organism evidence="1 2">
    <name type="scientific">Psychroflexus torquis (strain ATCC 700755 / CIP 106069 / ACAM 623)</name>
    <dbReference type="NCBI Taxonomy" id="313595"/>
    <lineage>
        <taxon>Bacteria</taxon>
        <taxon>Pseudomonadati</taxon>
        <taxon>Bacteroidota</taxon>
        <taxon>Flavobacteriia</taxon>
        <taxon>Flavobacteriales</taxon>
        <taxon>Flavobacteriaceae</taxon>
        <taxon>Psychroflexus</taxon>
    </lineage>
</organism>
<name>K4IF51_PSYTT</name>
<proteinExistence type="predicted"/>
<keyword evidence="2" id="KW-1185">Reference proteome</keyword>
<reference evidence="1" key="1">
    <citation type="submission" date="2006-03" db="EMBL/GenBank/DDBJ databases">
        <authorList>
            <person name="Bowman J."/>
            <person name="Ferriera S."/>
            <person name="Johnson J."/>
            <person name="Kravitz S."/>
            <person name="Halpern A."/>
            <person name="Remington K."/>
            <person name="Beeson K."/>
            <person name="Tran B."/>
            <person name="Rogers Y.-H."/>
            <person name="Friedman R."/>
            <person name="Venter J.C."/>
        </authorList>
    </citation>
    <scope>NUCLEOTIDE SEQUENCE [LARGE SCALE GENOMIC DNA]</scope>
    <source>
        <strain evidence="1">ATCC 700755</strain>
    </source>
</reference>
<dbReference type="KEGG" id="ptq:P700755_002398"/>
<dbReference type="HOGENOM" id="CLU_2318110_0_0_10"/>
<dbReference type="STRING" id="313595.P700755_002398"/>
<sequence>MIIDLHKKNMATKQVYKKQMKNKILKLKRQKVDYVSSEELMEMKLKWNYNEMNYDYQKCRKALRELKKEMGFEEIPARYIDSKLRKKNGWHGNRTVIDL</sequence>
<gene>
    <name evidence="1" type="ordered locus">P700755_002398</name>
</gene>
<reference evidence="1" key="2">
    <citation type="submission" date="2012-09" db="EMBL/GenBank/DDBJ databases">
        <title>The complete sequence of Psychroflexus torquis an extreme psychrophile from sea-ice that is stimulated by light.</title>
        <authorList>
            <person name="Feng S."/>
            <person name="Powell S.M."/>
            <person name="Bowman J.P."/>
        </authorList>
    </citation>
    <scope>NUCLEOTIDE SEQUENCE [LARGE SCALE GENOMIC DNA]</scope>
    <source>
        <strain evidence="1">ATCC 700755</strain>
    </source>
</reference>
<dbReference type="AlphaFoldDB" id="K4IF51"/>
<dbReference type="EMBL" id="CP003879">
    <property type="protein sequence ID" value="AFU69172.1"/>
    <property type="molecule type" value="Genomic_DNA"/>
</dbReference>